<accession>A0A0R3WR27</accession>
<keyword evidence="1" id="KW-0472">Membrane</keyword>
<dbReference type="WBParaSite" id="TTAC_0000321701-mRNA-1">
    <property type="protein sequence ID" value="TTAC_0000321701-mRNA-1"/>
    <property type="gene ID" value="TTAC_0000321701"/>
</dbReference>
<sequence>MESYDRPDPEEVRRVYRRSWHFTLVAVLSFLTMGGLIIPGVFYIFNFLDITSFTIWIYAVLFALIVSAAVTLFMPLVWEAIHLYRLRQTRTRLQVKQHTVPQPSEVVVGVK</sequence>
<evidence type="ECO:0000256" key="1">
    <source>
        <dbReference type="SAM" id="Phobius"/>
    </source>
</evidence>
<feature type="transmembrane region" description="Helical" evidence="1">
    <location>
        <begin position="20"/>
        <end position="43"/>
    </location>
</feature>
<name>A0A0R3WR27_HYDTA</name>
<reference evidence="4" key="1">
    <citation type="submission" date="2017-02" db="UniProtKB">
        <authorList>
            <consortium name="WormBaseParasite"/>
        </authorList>
    </citation>
    <scope>IDENTIFICATION</scope>
</reference>
<gene>
    <name evidence="2" type="ORF">TTAC_LOCUS3202</name>
</gene>
<reference evidence="2 3" key="2">
    <citation type="submission" date="2018-11" db="EMBL/GenBank/DDBJ databases">
        <authorList>
            <consortium name="Pathogen Informatics"/>
        </authorList>
    </citation>
    <scope>NUCLEOTIDE SEQUENCE [LARGE SCALE GENOMIC DNA]</scope>
</reference>
<evidence type="ECO:0000313" key="2">
    <source>
        <dbReference type="EMBL" id="VDM22145.1"/>
    </source>
</evidence>
<dbReference type="STRING" id="6205.A0A0R3WR27"/>
<evidence type="ECO:0000313" key="4">
    <source>
        <dbReference type="WBParaSite" id="TTAC_0000321701-mRNA-1"/>
    </source>
</evidence>
<keyword evidence="3" id="KW-1185">Reference proteome</keyword>
<dbReference type="Proteomes" id="UP000274429">
    <property type="component" value="Unassembled WGS sequence"/>
</dbReference>
<evidence type="ECO:0000313" key="3">
    <source>
        <dbReference type="Proteomes" id="UP000274429"/>
    </source>
</evidence>
<feature type="transmembrane region" description="Helical" evidence="1">
    <location>
        <begin position="55"/>
        <end position="78"/>
    </location>
</feature>
<proteinExistence type="predicted"/>
<keyword evidence="1" id="KW-1133">Transmembrane helix</keyword>
<organism evidence="4">
    <name type="scientific">Hydatigena taeniaeformis</name>
    <name type="common">Feline tapeworm</name>
    <name type="synonym">Taenia taeniaeformis</name>
    <dbReference type="NCBI Taxonomy" id="6205"/>
    <lineage>
        <taxon>Eukaryota</taxon>
        <taxon>Metazoa</taxon>
        <taxon>Spiralia</taxon>
        <taxon>Lophotrochozoa</taxon>
        <taxon>Platyhelminthes</taxon>
        <taxon>Cestoda</taxon>
        <taxon>Eucestoda</taxon>
        <taxon>Cyclophyllidea</taxon>
        <taxon>Taeniidae</taxon>
        <taxon>Hydatigera</taxon>
    </lineage>
</organism>
<keyword evidence="1" id="KW-0812">Transmembrane</keyword>
<dbReference type="AlphaFoldDB" id="A0A0R3WR27"/>
<protein>
    <submittedName>
        <fullName evidence="2 4">Uncharacterized protein</fullName>
    </submittedName>
</protein>
<dbReference type="EMBL" id="UYWX01002061">
    <property type="protein sequence ID" value="VDM22145.1"/>
    <property type="molecule type" value="Genomic_DNA"/>
</dbReference>